<dbReference type="SMART" id="SM00220">
    <property type="entry name" value="S_TKc"/>
    <property type="match status" value="1"/>
</dbReference>
<dbReference type="Proteomes" id="UP000230161">
    <property type="component" value="Unassembled WGS sequence"/>
</dbReference>
<gene>
    <name evidence="3" type="ORF">CLV54_3212</name>
</gene>
<comment type="caution">
    <text evidence="3">The sequence shown here is derived from an EMBL/GenBank/DDBJ whole genome shotgun (WGS) entry which is preliminary data.</text>
</comment>
<dbReference type="OrthoDB" id="5125808at2"/>
<protein>
    <recommendedName>
        <fullName evidence="2">Protein kinase domain-containing protein</fullName>
    </recommendedName>
</protein>
<dbReference type="EMBL" id="PGFB01000006">
    <property type="protein sequence ID" value="PJJ55322.1"/>
    <property type="molecule type" value="Genomic_DNA"/>
</dbReference>
<evidence type="ECO:0000313" key="3">
    <source>
        <dbReference type="EMBL" id="PJJ55322.1"/>
    </source>
</evidence>
<feature type="region of interest" description="Disordered" evidence="1">
    <location>
        <begin position="298"/>
        <end position="321"/>
    </location>
</feature>
<dbReference type="RefSeq" id="WP_157803031.1">
    <property type="nucleotide sequence ID" value="NZ_PGFB01000006.1"/>
</dbReference>
<evidence type="ECO:0000313" key="4">
    <source>
        <dbReference type="Proteomes" id="UP000230161"/>
    </source>
</evidence>
<sequence>MILHRKPVPAEPSSSAPPLGVGAGIGAGTGIGAVAGIGAGTEAGALVAGYPVIRRIGGGGRSELFLARSDPGPPVVLKVYRPEVAPESVHAEIRALSAGLSAHILELIDVASLPDGRLCVVLPHLGGGSLARMVDHGRAIDPGEAVTILAPLVAASGALWAAGLVHPALSPATVLFSDEGAPVVVGLGQLESFQRESREQSSSSLDLAARRLSLVAASVLHRVPNAADRGAEGVLAAAAPARAAAVRGLAYFHELEDVVFDFSEAAPVRLEAPAAARVPVAWSAAAALRQEAAASAPASLVRASPTSPTGTGNPTNATSPGDPAIPANRMLHLPGFASDTLEAFLDAGSLTGLARGLRAWLSRRWKPLAVGAGLAAVALVLVLTLTGDGSGEAARDEAADASTSAPSDTAADPDPAPGPVPDSVRDPAPDPAALAGEDPVAAARELLRGRERCLRLRSSECLDGVDQAGSALLAGDRQRVGAAAESGVAESGVAAANVPESADEPVVELVELHGDSAVLTVAMAATAGTTEPASLLIVRSEAGWRLREIFEP</sequence>
<feature type="compositionally biased region" description="Low complexity" evidence="1">
    <location>
        <begin position="400"/>
        <end position="413"/>
    </location>
</feature>
<dbReference type="InterPro" id="IPR011009">
    <property type="entry name" value="Kinase-like_dom_sf"/>
</dbReference>
<evidence type="ECO:0000256" key="1">
    <source>
        <dbReference type="SAM" id="MobiDB-lite"/>
    </source>
</evidence>
<proteinExistence type="predicted"/>
<keyword evidence="4" id="KW-1185">Reference proteome</keyword>
<evidence type="ECO:0000259" key="2">
    <source>
        <dbReference type="PROSITE" id="PS50011"/>
    </source>
</evidence>
<name>A0A2M9BBK3_9MICO</name>
<dbReference type="SUPFAM" id="SSF56112">
    <property type="entry name" value="Protein kinase-like (PK-like)"/>
    <property type="match status" value="1"/>
</dbReference>
<feature type="domain" description="Protein kinase" evidence="2">
    <location>
        <begin position="50"/>
        <end position="325"/>
    </location>
</feature>
<dbReference type="InterPro" id="IPR000719">
    <property type="entry name" value="Prot_kinase_dom"/>
</dbReference>
<dbReference type="AlphaFoldDB" id="A0A2M9BBK3"/>
<organism evidence="3 4">
    <name type="scientific">Compostimonas suwonensis</name>
    <dbReference type="NCBI Taxonomy" id="1048394"/>
    <lineage>
        <taxon>Bacteria</taxon>
        <taxon>Bacillati</taxon>
        <taxon>Actinomycetota</taxon>
        <taxon>Actinomycetes</taxon>
        <taxon>Micrococcales</taxon>
        <taxon>Microbacteriaceae</taxon>
        <taxon>Compostimonas</taxon>
    </lineage>
</organism>
<feature type="region of interest" description="Disordered" evidence="1">
    <location>
        <begin position="390"/>
        <end position="436"/>
    </location>
</feature>
<reference evidence="3 4" key="1">
    <citation type="submission" date="2017-11" db="EMBL/GenBank/DDBJ databases">
        <title>Genomic Encyclopedia of Archaeal and Bacterial Type Strains, Phase II (KMG-II): From Individual Species to Whole Genera.</title>
        <authorList>
            <person name="Goeker M."/>
        </authorList>
    </citation>
    <scope>NUCLEOTIDE SEQUENCE [LARGE SCALE GENOMIC DNA]</scope>
    <source>
        <strain evidence="3 4">DSM 25625</strain>
    </source>
</reference>
<dbReference type="GO" id="GO:0005524">
    <property type="term" value="F:ATP binding"/>
    <property type="evidence" value="ECO:0007669"/>
    <property type="project" value="InterPro"/>
</dbReference>
<accession>A0A2M9BBK3</accession>
<dbReference type="PROSITE" id="PS50011">
    <property type="entry name" value="PROTEIN_KINASE_DOM"/>
    <property type="match status" value="1"/>
</dbReference>
<dbReference type="GO" id="GO:0004672">
    <property type="term" value="F:protein kinase activity"/>
    <property type="evidence" value="ECO:0007669"/>
    <property type="project" value="InterPro"/>
</dbReference>
<dbReference type="Gene3D" id="1.10.510.10">
    <property type="entry name" value="Transferase(Phosphotransferase) domain 1"/>
    <property type="match status" value="1"/>
</dbReference>